<keyword evidence="4" id="KW-0560">Oxidoreductase</keyword>
<dbReference type="EMBL" id="PJEX01000587">
    <property type="protein sequence ID" value="TKW49234.1"/>
    <property type="molecule type" value="Genomic_DNA"/>
</dbReference>
<dbReference type="PANTHER" id="PTHR43656">
    <property type="entry name" value="BINDING OXIDOREDUCTASE, PUTATIVE (AFU_ORTHOLOGUE AFUA_2G08260)-RELATED"/>
    <property type="match status" value="1"/>
</dbReference>
<comment type="caution">
    <text evidence="5">The sequence shown here is derived from an EMBL/GenBank/DDBJ whole genome shotgun (WGS) entry which is preliminary data.</text>
</comment>
<comment type="similarity">
    <text evidence="1">Belongs to the NADH:flavin oxidoreductase/NADH oxidase family.</text>
</comment>
<dbReference type="Gene3D" id="3.20.20.70">
    <property type="entry name" value="Aldolase class I"/>
    <property type="match status" value="1"/>
</dbReference>
<dbReference type="Proteomes" id="UP000310108">
    <property type="component" value="Unassembled WGS sequence"/>
</dbReference>
<evidence type="ECO:0000313" key="6">
    <source>
        <dbReference type="Proteomes" id="UP000310108"/>
    </source>
</evidence>
<dbReference type="InterPro" id="IPR013785">
    <property type="entry name" value="Aldolase_TIM"/>
</dbReference>
<dbReference type="OrthoDB" id="1663137at2759"/>
<reference evidence="5 6" key="1">
    <citation type="journal article" date="2019" name="PLoS ONE">
        <title>Comparative genome analysis indicates high evolutionary potential of pathogenicity genes in Colletotrichum tanaceti.</title>
        <authorList>
            <person name="Lelwala R.V."/>
            <person name="Korhonen P.K."/>
            <person name="Young N.D."/>
            <person name="Scott J.B."/>
            <person name="Ades P.A."/>
            <person name="Gasser R.B."/>
            <person name="Taylor P.W.J."/>
        </authorList>
    </citation>
    <scope>NUCLEOTIDE SEQUENCE [LARGE SCALE GENOMIC DNA]</scope>
    <source>
        <strain evidence="5">BRIP57314</strain>
    </source>
</reference>
<protein>
    <submittedName>
        <fullName evidence="5">Uncharacterized protein</fullName>
    </submittedName>
</protein>
<organism evidence="5 6">
    <name type="scientific">Colletotrichum tanaceti</name>
    <dbReference type="NCBI Taxonomy" id="1306861"/>
    <lineage>
        <taxon>Eukaryota</taxon>
        <taxon>Fungi</taxon>
        <taxon>Dikarya</taxon>
        <taxon>Ascomycota</taxon>
        <taxon>Pezizomycotina</taxon>
        <taxon>Sordariomycetes</taxon>
        <taxon>Hypocreomycetidae</taxon>
        <taxon>Glomerellales</taxon>
        <taxon>Glomerellaceae</taxon>
        <taxon>Colletotrichum</taxon>
        <taxon>Colletotrichum destructivum species complex</taxon>
    </lineage>
</organism>
<dbReference type="SUPFAM" id="SSF51395">
    <property type="entry name" value="FMN-linked oxidoreductases"/>
    <property type="match status" value="1"/>
</dbReference>
<gene>
    <name evidence="5" type="ORF">CTA1_3699</name>
</gene>
<evidence type="ECO:0000256" key="2">
    <source>
        <dbReference type="ARBA" id="ARBA00022630"/>
    </source>
</evidence>
<proteinExistence type="inferred from homology"/>
<keyword evidence="6" id="KW-1185">Reference proteome</keyword>
<dbReference type="PANTHER" id="PTHR43656:SF2">
    <property type="entry name" value="BINDING OXIDOREDUCTASE, PUTATIVE (AFU_ORTHOLOGUE AFUA_2G08260)-RELATED"/>
    <property type="match status" value="1"/>
</dbReference>
<dbReference type="GO" id="GO:0016491">
    <property type="term" value="F:oxidoreductase activity"/>
    <property type="evidence" value="ECO:0007669"/>
    <property type="project" value="UniProtKB-KW"/>
</dbReference>
<sequence>MSTGVADDTKSDRTKAREAFFLEFARAIRRDFPDVPLMVTGGFRSRRGMEAALANNGCDLIGLGRPAVLNPALPKNTVLAADVADDEARLYARKIEAPWIAQKLGMGVIGAGAESAWYAGMIRKLGIVAA</sequence>
<evidence type="ECO:0000256" key="4">
    <source>
        <dbReference type="ARBA" id="ARBA00023002"/>
    </source>
</evidence>
<dbReference type="AlphaFoldDB" id="A0A4U6X2L3"/>
<dbReference type="STRING" id="1306861.A0A4U6X2L3"/>
<keyword evidence="2" id="KW-0285">Flavoprotein</keyword>
<keyword evidence="3" id="KW-0288">FMN</keyword>
<accession>A0A4U6X2L3</accession>
<evidence type="ECO:0000256" key="1">
    <source>
        <dbReference type="ARBA" id="ARBA00005979"/>
    </source>
</evidence>
<evidence type="ECO:0000256" key="3">
    <source>
        <dbReference type="ARBA" id="ARBA00022643"/>
    </source>
</evidence>
<dbReference type="InterPro" id="IPR051799">
    <property type="entry name" value="NADH_flavin_oxidoreductase"/>
</dbReference>
<evidence type="ECO:0000313" key="5">
    <source>
        <dbReference type="EMBL" id="TKW49234.1"/>
    </source>
</evidence>
<name>A0A4U6X2L3_9PEZI</name>